<name>A0A167B9P1_9GAMM</name>
<feature type="compositionally biased region" description="Basic and acidic residues" evidence="1">
    <location>
        <begin position="65"/>
        <end position="74"/>
    </location>
</feature>
<gene>
    <name evidence="2" type="ORF">N476_03970</name>
</gene>
<organism evidence="2 3">
    <name type="scientific">Pseudoalteromonas luteoviolacea H33</name>
    <dbReference type="NCBI Taxonomy" id="1365251"/>
    <lineage>
        <taxon>Bacteria</taxon>
        <taxon>Pseudomonadati</taxon>
        <taxon>Pseudomonadota</taxon>
        <taxon>Gammaproteobacteria</taxon>
        <taxon>Alteromonadales</taxon>
        <taxon>Pseudoalteromonadaceae</taxon>
        <taxon>Pseudoalteromonas</taxon>
    </lineage>
</organism>
<dbReference type="AlphaFoldDB" id="A0A167B9P1"/>
<proteinExistence type="predicted"/>
<feature type="compositionally biased region" description="Basic and acidic residues" evidence="1">
    <location>
        <begin position="86"/>
        <end position="95"/>
    </location>
</feature>
<sequence>MPVDNKYIGQWFILLGGKLMDIFKPYMAPIVRLKVAHNGPFKIVGVLDNKAEKIKGKSQANSVDSELKHQRELPPDDDDENSNSSDDEKHLDTWA</sequence>
<evidence type="ECO:0000313" key="3">
    <source>
        <dbReference type="Proteomes" id="UP000076503"/>
    </source>
</evidence>
<reference evidence="2 3" key="1">
    <citation type="submission" date="2013-07" db="EMBL/GenBank/DDBJ databases">
        <title>Comparative Genomic and Metabolomic Analysis of Twelve Strains of Pseudoalteromonas luteoviolacea.</title>
        <authorList>
            <person name="Vynne N.G."/>
            <person name="Mansson M."/>
            <person name="Gram L."/>
        </authorList>
    </citation>
    <scope>NUCLEOTIDE SEQUENCE [LARGE SCALE GENOMIC DNA]</scope>
    <source>
        <strain evidence="2 3">H33</strain>
    </source>
</reference>
<accession>A0A167B9P1</accession>
<dbReference type="PATRIC" id="fig|1365251.3.peg.4574"/>
<comment type="caution">
    <text evidence="2">The sequence shown here is derived from an EMBL/GenBank/DDBJ whole genome shotgun (WGS) entry which is preliminary data.</text>
</comment>
<protein>
    <submittedName>
        <fullName evidence="2">Uncharacterized protein</fullName>
    </submittedName>
</protein>
<evidence type="ECO:0000256" key="1">
    <source>
        <dbReference type="SAM" id="MobiDB-lite"/>
    </source>
</evidence>
<dbReference type="EMBL" id="AUXZ01000119">
    <property type="protein sequence ID" value="KZN46294.1"/>
    <property type="molecule type" value="Genomic_DNA"/>
</dbReference>
<dbReference type="Proteomes" id="UP000076503">
    <property type="component" value="Unassembled WGS sequence"/>
</dbReference>
<feature type="region of interest" description="Disordered" evidence="1">
    <location>
        <begin position="55"/>
        <end position="95"/>
    </location>
</feature>
<evidence type="ECO:0000313" key="2">
    <source>
        <dbReference type="EMBL" id="KZN46294.1"/>
    </source>
</evidence>